<evidence type="ECO:0000313" key="2">
    <source>
        <dbReference type="EMBL" id="BAD11613.1"/>
    </source>
</evidence>
<organism evidence="2 3">
    <name type="scientific">Oryza sativa subsp. japonica</name>
    <name type="common">Rice</name>
    <dbReference type="NCBI Taxonomy" id="39947"/>
    <lineage>
        <taxon>Eukaryota</taxon>
        <taxon>Viridiplantae</taxon>
        <taxon>Streptophyta</taxon>
        <taxon>Embryophyta</taxon>
        <taxon>Tracheophyta</taxon>
        <taxon>Spermatophyta</taxon>
        <taxon>Magnoliopsida</taxon>
        <taxon>Liliopsida</taxon>
        <taxon>Poales</taxon>
        <taxon>Poaceae</taxon>
        <taxon>BOP clade</taxon>
        <taxon>Oryzoideae</taxon>
        <taxon>Oryzeae</taxon>
        <taxon>Oryzinae</taxon>
        <taxon>Oryza</taxon>
        <taxon>Oryza sativa</taxon>
    </lineage>
</organism>
<protein>
    <submittedName>
        <fullName evidence="2">Uncharacterized protein</fullName>
    </submittedName>
</protein>
<dbReference type="AlphaFoldDB" id="Q6Z0L9"/>
<evidence type="ECO:0000256" key="1">
    <source>
        <dbReference type="SAM" id="MobiDB-lite"/>
    </source>
</evidence>
<evidence type="ECO:0000313" key="3">
    <source>
        <dbReference type="Proteomes" id="UP000000763"/>
    </source>
</evidence>
<accession>Q6Z0L9</accession>
<name>Q6Z0L9_ORYSJ</name>
<gene>
    <name evidence="2" type="primary">OSJNBa0003D23.11</name>
</gene>
<sequence>MAESSMATARRRPLGGDLGHGGLARKTTALVTVDGMAAVAAAAAECGGVVGSSGGMARMMTALVVATAWRQL</sequence>
<reference evidence="3" key="1">
    <citation type="journal article" date="2005" name="Nature">
        <title>The map-based sequence of the rice genome.</title>
        <authorList>
            <consortium name="International rice genome sequencing project (IRGSP)"/>
            <person name="Matsumoto T."/>
            <person name="Wu J."/>
            <person name="Kanamori H."/>
            <person name="Katayose Y."/>
            <person name="Fujisawa M."/>
            <person name="Namiki N."/>
            <person name="Mizuno H."/>
            <person name="Yamamoto K."/>
            <person name="Antonio B.A."/>
            <person name="Baba T."/>
            <person name="Sakata K."/>
            <person name="Nagamura Y."/>
            <person name="Aoki H."/>
            <person name="Arikawa K."/>
            <person name="Arita K."/>
            <person name="Bito T."/>
            <person name="Chiden Y."/>
            <person name="Fujitsuka N."/>
            <person name="Fukunaka R."/>
            <person name="Hamada M."/>
            <person name="Harada C."/>
            <person name="Hayashi A."/>
            <person name="Hijishita S."/>
            <person name="Honda M."/>
            <person name="Hosokawa S."/>
            <person name="Ichikawa Y."/>
            <person name="Idonuma A."/>
            <person name="Iijima M."/>
            <person name="Ikeda M."/>
            <person name="Ikeno M."/>
            <person name="Ito K."/>
            <person name="Ito S."/>
            <person name="Ito T."/>
            <person name="Ito Y."/>
            <person name="Ito Y."/>
            <person name="Iwabuchi A."/>
            <person name="Kamiya K."/>
            <person name="Karasawa W."/>
            <person name="Kurita K."/>
            <person name="Katagiri S."/>
            <person name="Kikuta A."/>
            <person name="Kobayashi H."/>
            <person name="Kobayashi N."/>
            <person name="Machita K."/>
            <person name="Maehara T."/>
            <person name="Masukawa M."/>
            <person name="Mizubayashi T."/>
            <person name="Mukai Y."/>
            <person name="Nagasaki H."/>
            <person name="Nagata Y."/>
            <person name="Naito S."/>
            <person name="Nakashima M."/>
            <person name="Nakama Y."/>
            <person name="Nakamichi Y."/>
            <person name="Nakamura M."/>
            <person name="Meguro A."/>
            <person name="Negishi M."/>
            <person name="Ohta I."/>
            <person name="Ohta T."/>
            <person name="Okamoto M."/>
            <person name="Ono N."/>
            <person name="Saji S."/>
            <person name="Sakaguchi M."/>
            <person name="Sakai K."/>
            <person name="Shibata M."/>
            <person name="Shimokawa T."/>
            <person name="Song J."/>
            <person name="Takazaki Y."/>
            <person name="Terasawa K."/>
            <person name="Tsugane M."/>
            <person name="Tsuji K."/>
            <person name="Ueda S."/>
            <person name="Waki K."/>
            <person name="Yamagata H."/>
            <person name="Yamamoto M."/>
            <person name="Yamamoto S."/>
            <person name="Yamane H."/>
            <person name="Yoshiki S."/>
            <person name="Yoshihara R."/>
            <person name="Yukawa K."/>
            <person name="Zhong H."/>
            <person name="Yano M."/>
            <person name="Yuan Q."/>
            <person name="Ouyang S."/>
            <person name="Liu J."/>
            <person name="Jones K.M."/>
            <person name="Gansberger K."/>
            <person name="Moffat K."/>
            <person name="Hill J."/>
            <person name="Bera J."/>
            <person name="Fadrosh D."/>
            <person name="Jin S."/>
            <person name="Johri S."/>
            <person name="Kim M."/>
            <person name="Overton L."/>
            <person name="Reardon M."/>
            <person name="Tsitrin T."/>
            <person name="Vuong H."/>
            <person name="Weaver B."/>
            <person name="Ciecko A."/>
            <person name="Tallon L."/>
            <person name="Jackson J."/>
            <person name="Pai G."/>
            <person name="Aken S.V."/>
            <person name="Utterback T."/>
            <person name="Reidmuller S."/>
            <person name="Feldblyum T."/>
            <person name="Hsiao J."/>
            <person name="Zismann V."/>
            <person name="Iobst S."/>
            <person name="de Vazeille A.R."/>
            <person name="Buell C.R."/>
            <person name="Ying K."/>
            <person name="Li Y."/>
            <person name="Lu T."/>
            <person name="Huang Y."/>
            <person name="Zhao Q."/>
            <person name="Feng Q."/>
            <person name="Zhang L."/>
            <person name="Zhu J."/>
            <person name="Weng Q."/>
            <person name="Mu J."/>
            <person name="Lu Y."/>
            <person name="Fan D."/>
            <person name="Liu Y."/>
            <person name="Guan J."/>
            <person name="Zhang Y."/>
            <person name="Yu S."/>
            <person name="Liu X."/>
            <person name="Zhang Y."/>
            <person name="Hong G."/>
            <person name="Han B."/>
            <person name="Choisne N."/>
            <person name="Demange N."/>
            <person name="Orjeda G."/>
            <person name="Samain S."/>
            <person name="Cattolico L."/>
            <person name="Pelletier E."/>
            <person name="Couloux A."/>
            <person name="Segurens B."/>
            <person name="Wincker P."/>
            <person name="D'Hont A."/>
            <person name="Scarpelli C."/>
            <person name="Weissenbach J."/>
            <person name="Salanoubat M."/>
            <person name="Quetier F."/>
            <person name="Yu Y."/>
            <person name="Kim H.R."/>
            <person name="Rambo T."/>
            <person name="Currie J."/>
            <person name="Collura K."/>
            <person name="Luo M."/>
            <person name="Yang T."/>
            <person name="Ammiraju J.S.S."/>
            <person name="Engler F."/>
            <person name="Soderlund C."/>
            <person name="Wing R.A."/>
            <person name="Palmer L.E."/>
            <person name="de la Bastide M."/>
            <person name="Spiegel L."/>
            <person name="Nascimento L."/>
            <person name="Zutavern T."/>
            <person name="O'Shaughnessy A."/>
            <person name="Dike S."/>
            <person name="Dedhia N."/>
            <person name="Preston R."/>
            <person name="Balija V."/>
            <person name="McCombie W.R."/>
            <person name="Chow T."/>
            <person name="Chen H."/>
            <person name="Chung M."/>
            <person name="Chen C."/>
            <person name="Shaw J."/>
            <person name="Wu H."/>
            <person name="Hsiao K."/>
            <person name="Chao Y."/>
            <person name="Chu M."/>
            <person name="Cheng C."/>
            <person name="Hour A."/>
            <person name="Lee P."/>
            <person name="Lin S."/>
            <person name="Lin Y."/>
            <person name="Liou J."/>
            <person name="Liu S."/>
            <person name="Hsing Y."/>
            <person name="Raghuvanshi S."/>
            <person name="Mohanty A."/>
            <person name="Bharti A.K."/>
            <person name="Gaur A."/>
            <person name="Gupta V."/>
            <person name="Kumar D."/>
            <person name="Ravi V."/>
            <person name="Vij S."/>
            <person name="Kapur A."/>
            <person name="Khurana P."/>
            <person name="Khurana P."/>
            <person name="Khurana J.P."/>
            <person name="Tyagi A.K."/>
            <person name="Gaikwad K."/>
            <person name="Singh A."/>
            <person name="Dalal V."/>
            <person name="Srivastava S."/>
            <person name="Dixit A."/>
            <person name="Pal A.K."/>
            <person name="Ghazi I.A."/>
            <person name="Yadav M."/>
            <person name="Pandit A."/>
            <person name="Bhargava A."/>
            <person name="Sureshbabu K."/>
            <person name="Batra K."/>
            <person name="Sharma T.R."/>
            <person name="Mohapatra T."/>
            <person name="Singh N.K."/>
            <person name="Messing J."/>
            <person name="Nelson A.B."/>
            <person name="Fuks G."/>
            <person name="Kavchok S."/>
            <person name="Keizer G."/>
            <person name="Linton E."/>
            <person name="Llaca V."/>
            <person name="Song R."/>
            <person name="Tanyolac B."/>
            <person name="Young S."/>
            <person name="Ho-Il K."/>
            <person name="Hahn J.H."/>
            <person name="Sangsakoo G."/>
            <person name="Vanavichit A."/>
            <person name="de Mattos Luiz.A.T."/>
            <person name="Zimmer P.D."/>
            <person name="Malone G."/>
            <person name="Dellagostin O."/>
            <person name="de Oliveira A.C."/>
            <person name="Bevan M."/>
            <person name="Bancroft I."/>
            <person name="Minx P."/>
            <person name="Cordum H."/>
            <person name="Wilson R."/>
            <person name="Cheng Z."/>
            <person name="Jin W."/>
            <person name="Jiang J."/>
            <person name="Leong S.A."/>
            <person name="Iwama H."/>
            <person name="Gojobori T."/>
            <person name="Itoh T."/>
            <person name="Niimura Y."/>
            <person name="Fujii Y."/>
            <person name="Habara T."/>
            <person name="Sakai H."/>
            <person name="Sato Y."/>
            <person name="Wilson G."/>
            <person name="Kumar K."/>
            <person name="McCouch S."/>
            <person name="Juretic N."/>
            <person name="Hoen D."/>
            <person name="Wright S."/>
            <person name="Bruskiewich R."/>
            <person name="Bureau T."/>
            <person name="Miyao A."/>
            <person name="Hirochika H."/>
            <person name="Nishikawa T."/>
            <person name="Kadowaki K."/>
            <person name="Sugiura M."/>
            <person name="Burr B."/>
            <person name="Sasaki T."/>
        </authorList>
    </citation>
    <scope>NUCLEOTIDE SEQUENCE [LARGE SCALE GENOMIC DNA]</scope>
    <source>
        <strain evidence="3">cv. Nipponbare</strain>
    </source>
</reference>
<proteinExistence type="predicted"/>
<dbReference type="Proteomes" id="UP000000763">
    <property type="component" value="Chromosome 8"/>
</dbReference>
<feature type="region of interest" description="Disordered" evidence="1">
    <location>
        <begin position="1"/>
        <end position="22"/>
    </location>
</feature>
<dbReference type="EMBL" id="AP005488">
    <property type="protein sequence ID" value="BAD11613.1"/>
    <property type="molecule type" value="Genomic_DNA"/>
</dbReference>
<reference evidence="3" key="2">
    <citation type="journal article" date="2008" name="Nucleic Acids Res.">
        <title>The rice annotation project database (RAP-DB): 2008 update.</title>
        <authorList>
            <consortium name="The rice annotation project (RAP)"/>
        </authorList>
    </citation>
    <scope>GENOME REANNOTATION</scope>
    <source>
        <strain evidence="3">cv. Nipponbare</strain>
    </source>
</reference>